<evidence type="ECO:0000256" key="15">
    <source>
        <dbReference type="ARBA" id="ARBA00033270"/>
    </source>
</evidence>
<evidence type="ECO:0000256" key="10">
    <source>
        <dbReference type="ARBA" id="ARBA00022989"/>
    </source>
</evidence>
<protein>
    <recommendedName>
        <fullName evidence="17">Probable peptidoglycan glycosyltransferase FtsW</fullName>
        <ecNumber evidence="19">2.4.99.28</ecNumber>
    </recommendedName>
    <alternativeName>
        <fullName evidence="18">Cell division protein FtsW</fullName>
    </alternativeName>
    <alternativeName>
        <fullName evidence="15">Cell wall polymerase</fullName>
    </alternativeName>
    <alternativeName>
        <fullName evidence="14">Peptidoglycan polymerase</fullName>
    </alternativeName>
</protein>
<dbReference type="InterPro" id="IPR018365">
    <property type="entry name" value="Cell_cycle_FtsW-rel_CS"/>
</dbReference>
<keyword evidence="3" id="KW-1003">Cell membrane</keyword>
<feature type="transmembrane region" description="Helical" evidence="22">
    <location>
        <begin position="188"/>
        <end position="208"/>
    </location>
</feature>
<keyword evidence="12" id="KW-0131">Cell cycle</keyword>
<proteinExistence type="inferred from homology"/>
<sequence length="373" mass="40646">MSNIKPRGRPDFILLILTILLVGFGLIMVFSASSTLAVYKHQEAMFYIYRQGLFAAIGLFLMLFLMGIPFIRWKKIAPILLLFTLILLILVLIIGTSVNGAKRWIVLGSFNLQPSEWAKLSLILYLAALISNKGERIRDFKKGLLPILVVAGIVILLVMLQPDFGTMSLICIITLSCMIVGGANLRHILLLGLGALPFLTFMAISKSYRIQRLTSFLNPLADPSNTGYQVLQSFMALGHGGLTGTGLGGSVQKLQYLPEAHTDFIFAIIGEEFGFTGSSLFIVLFFWLLSRGFLIALKSKDLFGLIAGMGIVIMIFTQFALNAGAVVGILPVTGVPLPFISYGGSALLTNMAAVGLLLSISRQNNRLLAEQQL</sequence>
<comment type="pathway">
    <text evidence="2">Cell wall biogenesis; peptidoglycan biosynthesis.</text>
</comment>
<organism evidence="23 24">
    <name type="scientific">Paenibacillus woosongensis</name>
    <dbReference type="NCBI Taxonomy" id="307580"/>
    <lineage>
        <taxon>Bacteria</taxon>
        <taxon>Bacillati</taxon>
        <taxon>Bacillota</taxon>
        <taxon>Bacilli</taxon>
        <taxon>Bacillales</taxon>
        <taxon>Paenibacillaceae</taxon>
        <taxon>Paenibacillus</taxon>
    </lineage>
</organism>
<evidence type="ECO:0000256" key="22">
    <source>
        <dbReference type="SAM" id="Phobius"/>
    </source>
</evidence>
<keyword evidence="9" id="KW-0573">Peptidoglycan synthesis</keyword>
<evidence type="ECO:0000256" key="1">
    <source>
        <dbReference type="ARBA" id="ARBA00004651"/>
    </source>
</evidence>
<feature type="transmembrane region" description="Helical" evidence="22">
    <location>
        <begin position="166"/>
        <end position="183"/>
    </location>
</feature>
<keyword evidence="5" id="KW-0328">Glycosyltransferase</keyword>
<comment type="catalytic activity">
    <reaction evidence="20">
        <text>[GlcNAc-(1-&gt;4)-Mur2Ac(oyl-L-Ala-gamma-D-Glu-L-Lys-D-Ala-D-Ala)](n)-di-trans,octa-cis-undecaprenyl diphosphate + beta-D-GlcNAc-(1-&gt;4)-Mur2Ac(oyl-L-Ala-gamma-D-Glu-L-Lys-D-Ala-D-Ala)-di-trans,octa-cis-undecaprenyl diphosphate = [GlcNAc-(1-&gt;4)-Mur2Ac(oyl-L-Ala-gamma-D-Glu-L-Lys-D-Ala-D-Ala)](n+1)-di-trans,octa-cis-undecaprenyl diphosphate + di-trans,octa-cis-undecaprenyl diphosphate + H(+)</text>
        <dbReference type="Rhea" id="RHEA:23708"/>
        <dbReference type="Rhea" id="RHEA-COMP:9602"/>
        <dbReference type="Rhea" id="RHEA-COMP:9603"/>
        <dbReference type="ChEBI" id="CHEBI:15378"/>
        <dbReference type="ChEBI" id="CHEBI:58405"/>
        <dbReference type="ChEBI" id="CHEBI:60033"/>
        <dbReference type="ChEBI" id="CHEBI:78435"/>
        <dbReference type="EC" id="2.4.99.28"/>
    </reaction>
</comment>
<evidence type="ECO:0000313" key="24">
    <source>
        <dbReference type="Proteomes" id="UP000681290"/>
    </source>
</evidence>
<dbReference type="PANTHER" id="PTHR30474">
    <property type="entry name" value="CELL CYCLE PROTEIN"/>
    <property type="match status" value="1"/>
</dbReference>
<gene>
    <name evidence="23" type="primary">spoVE_1</name>
    <name evidence="23" type="ORF">J15TS10_04870</name>
</gene>
<evidence type="ECO:0000256" key="9">
    <source>
        <dbReference type="ARBA" id="ARBA00022984"/>
    </source>
</evidence>
<feature type="transmembrane region" description="Helical" evidence="22">
    <location>
        <begin position="117"/>
        <end position="132"/>
    </location>
</feature>
<evidence type="ECO:0000256" key="4">
    <source>
        <dbReference type="ARBA" id="ARBA00022618"/>
    </source>
</evidence>
<comment type="subcellular location">
    <subcellularLocation>
        <location evidence="1">Cell membrane</location>
        <topology evidence="1">Multi-pass membrane protein</topology>
    </subcellularLocation>
</comment>
<dbReference type="NCBIfam" id="TIGR02614">
    <property type="entry name" value="ftsW"/>
    <property type="match status" value="1"/>
</dbReference>
<evidence type="ECO:0000256" key="2">
    <source>
        <dbReference type="ARBA" id="ARBA00004752"/>
    </source>
</evidence>
<reference evidence="23 24" key="1">
    <citation type="submission" date="2021-03" db="EMBL/GenBank/DDBJ databases">
        <title>Antimicrobial resistance genes in bacteria isolated from Japanese honey, and their potential for conferring macrolide and lincosamide resistance in the American foulbrood pathogen Paenibacillus larvae.</title>
        <authorList>
            <person name="Okamoto M."/>
            <person name="Kumagai M."/>
            <person name="Kanamori H."/>
            <person name="Takamatsu D."/>
        </authorList>
    </citation>
    <scope>NUCLEOTIDE SEQUENCE [LARGE SCALE GENOMIC DNA]</scope>
    <source>
        <strain evidence="23 24">J15TS10</strain>
    </source>
</reference>
<feature type="transmembrane region" description="Helical" evidence="22">
    <location>
        <begin position="52"/>
        <end position="71"/>
    </location>
</feature>
<dbReference type="EMBL" id="BOSM01000001">
    <property type="protein sequence ID" value="GIP56673.1"/>
    <property type="molecule type" value="Genomic_DNA"/>
</dbReference>
<dbReference type="PANTHER" id="PTHR30474:SF2">
    <property type="entry name" value="PEPTIDOGLYCAN GLYCOSYLTRANSFERASE FTSW-RELATED"/>
    <property type="match status" value="1"/>
</dbReference>
<keyword evidence="7 22" id="KW-0812">Transmembrane</keyword>
<dbReference type="RefSeq" id="WP_213588724.1">
    <property type="nucleotide sequence ID" value="NZ_BOSM01000001.1"/>
</dbReference>
<evidence type="ECO:0000256" key="5">
    <source>
        <dbReference type="ARBA" id="ARBA00022676"/>
    </source>
</evidence>
<evidence type="ECO:0000256" key="7">
    <source>
        <dbReference type="ARBA" id="ARBA00022692"/>
    </source>
</evidence>
<feature type="transmembrane region" description="Helical" evidence="22">
    <location>
        <begin position="302"/>
        <end position="327"/>
    </location>
</feature>
<evidence type="ECO:0000256" key="12">
    <source>
        <dbReference type="ARBA" id="ARBA00023306"/>
    </source>
</evidence>
<name>A0ABQ4ML09_9BACL</name>
<feature type="transmembrane region" description="Helical" evidence="22">
    <location>
        <begin position="78"/>
        <end position="97"/>
    </location>
</feature>
<keyword evidence="13" id="KW-0961">Cell wall biogenesis/degradation</keyword>
<evidence type="ECO:0000256" key="6">
    <source>
        <dbReference type="ARBA" id="ARBA00022679"/>
    </source>
</evidence>
<evidence type="ECO:0000256" key="21">
    <source>
        <dbReference type="ARBA" id="ARBA00049966"/>
    </source>
</evidence>
<keyword evidence="8" id="KW-0133">Cell shape</keyword>
<evidence type="ECO:0000256" key="3">
    <source>
        <dbReference type="ARBA" id="ARBA00022475"/>
    </source>
</evidence>
<evidence type="ECO:0000256" key="17">
    <source>
        <dbReference type="ARBA" id="ARBA00041185"/>
    </source>
</evidence>
<evidence type="ECO:0000256" key="13">
    <source>
        <dbReference type="ARBA" id="ARBA00023316"/>
    </source>
</evidence>
<dbReference type="Pfam" id="PF01098">
    <property type="entry name" value="FTSW_RODA_SPOVE"/>
    <property type="match status" value="1"/>
</dbReference>
<evidence type="ECO:0000313" key="23">
    <source>
        <dbReference type="EMBL" id="GIP56673.1"/>
    </source>
</evidence>
<evidence type="ECO:0000256" key="19">
    <source>
        <dbReference type="ARBA" id="ARBA00044770"/>
    </source>
</evidence>
<dbReference type="InterPro" id="IPR001182">
    <property type="entry name" value="FtsW/RodA"/>
</dbReference>
<evidence type="ECO:0000256" key="14">
    <source>
        <dbReference type="ARBA" id="ARBA00032370"/>
    </source>
</evidence>
<evidence type="ECO:0000256" key="8">
    <source>
        <dbReference type="ARBA" id="ARBA00022960"/>
    </source>
</evidence>
<keyword evidence="6" id="KW-0808">Transferase</keyword>
<comment type="function">
    <text evidence="21">Peptidoglycan polymerase that is essential for cell division.</text>
</comment>
<evidence type="ECO:0000256" key="20">
    <source>
        <dbReference type="ARBA" id="ARBA00049902"/>
    </source>
</evidence>
<dbReference type="Proteomes" id="UP000681290">
    <property type="component" value="Unassembled WGS sequence"/>
</dbReference>
<keyword evidence="4" id="KW-0132">Cell division</keyword>
<evidence type="ECO:0000256" key="18">
    <source>
        <dbReference type="ARBA" id="ARBA00041418"/>
    </source>
</evidence>
<keyword evidence="24" id="KW-1185">Reference proteome</keyword>
<keyword evidence="11 22" id="KW-0472">Membrane</keyword>
<feature type="transmembrane region" description="Helical" evidence="22">
    <location>
        <begin position="339"/>
        <end position="358"/>
    </location>
</feature>
<keyword evidence="10 22" id="KW-1133">Transmembrane helix</keyword>
<accession>A0ABQ4ML09</accession>
<feature type="transmembrane region" description="Helical" evidence="22">
    <location>
        <begin position="12"/>
        <end position="32"/>
    </location>
</feature>
<dbReference type="PROSITE" id="PS00428">
    <property type="entry name" value="FTSW_RODA_SPOVE"/>
    <property type="match status" value="1"/>
</dbReference>
<feature type="transmembrane region" description="Helical" evidence="22">
    <location>
        <begin position="264"/>
        <end position="290"/>
    </location>
</feature>
<evidence type="ECO:0000256" key="11">
    <source>
        <dbReference type="ARBA" id="ARBA00023136"/>
    </source>
</evidence>
<dbReference type="InterPro" id="IPR013437">
    <property type="entry name" value="FtsW"/>
</dbReference>
<comment type="caution">
    <text evidence="23">The sequence shown here is derived from an EMBL/GenBank/DDBJ whole genome shotgun (WGS) entry which is preliminary data.</text>
</comment>
<feature type="transmembrane region" description="Helical" evidence="22">
    <location>
        <begin position="144"/>
        <end position="160"/>
    </location>
</feature>
<dbReference type="EC" id="2.4.99.28" evidence="19"/>
<comment type="similarity">
    <text evidence="16">Belongs to the SEDS family. FtsW subfamily.</text>
</comment>
<evidence type="ECO:0000256" key="16">
    <source>
        <dbReference type="ARBA" id="ARBA00038053"/>
    </source>
</evidence>